<dbReference type="PANTHER" id="PTHR43280:SF28">
    <property type="entry name" value="HTH-TYPE TRANSCRIPTIONAL ACTIVATOR RHAS"/>
    <property type="match status" value="1"/>
</dbReference>
<dbReference type="Pfam" id="PF12833">
    <property type="entry name" value="HTH_18"/>
    <property type="match status" value="1"/>
</dbReference>
<accession>A0A7R7IDH9</accession>
<keyword evidence="1" id="KW-0805">Transcription regulation</keyword>
<dbReference type="PANTHER" id="PTHR43280">
    <property type="entry name" value="ARAC-FAMILY TRANSCRIPTIONAL REGULATOR"/>
    <property type="match status" value="1"/>
</dbReference>
<dbReference type="Proteomes" id="UP000595897">
    <property type="component" value="Chromosome"/>
</dbReference>
<feature type="domain" description="HTH araC/xylS-type" evidence="4">
    <location>
        <begin position="170"/>
        <end position="268"/>
    </location>
</feature>
<name>A0A7R7IDH9_9FIRM</name>
<dbReference type="GO" id="GO:0043565">
    <property type="term" value="F:sequence-specific DNA binding"/>
    <property type="evidence" value="ECO:0007669"/>
    <property type="project" value="InterPro"/>
</dbReference>
<evidence type="ECO:0000256" key="2">
    <source>
        <dbReference type="ARBA" id="ARBA00023125"/>
    </source>
</evidence>
<dbReference type="PROSITE" id="PS01124">
    <property type="entry name" value="HTH_ARAC_FAMILY_2"/>
    <property type="match status" value="1"/>
</dbReference>
<protein>
    <recommendedName>
        <fullName evidence="4">HTH araC/xylS-type domain-containing protein</fullName>
    </recommendedName>
</protein>
<dbReference type="RefSeq" id="WP_271712839.1">
    <property type="nucleotide sequence ID" value="NZ_AP024169.1"/>
</dbReference>
<dbReference type="PRINTS" id="PR00032">
    <property type="entry name" value="HTHARAC"/>
</dbReference>
<keyword evidence="3" id="KW-0804">Transcription</keyword>
<organism evidence="5 6">
    <name type="scientific">Anaeromicropila herbilytica</name>
    <dbReference type="NCBI Taxonomy" id="2785025"/>
    <lineage>
        <taxon>Bacteria</taxon>
        <taxon>Bacillati</taxon>
        <taxon>Bacillota</taxon>
        <taxon>Clostridia</taxon>
        <taxon>Lachnospirales</taxon>
        <taxon>Lachnospiraceae</taxon>
        <taxon>Anaeromicropila</taxon>
    </lineage>
</organism>
<dbReference type="Gene3D" id="1.10.10.60">
    <property type="entry name" value="Homeodomain-like"/>
    <property type="match status" value="2"/>
</dbReference>
<dbReference type="InterPro" id="IPR037923">
    <property type="entry name" value="HTH-like"/>
</dbReference>
<gene>
    <name evidence="5" type="ORF">bsdtb5_30380</name>
</gene>
<evidence type="ECO:0000256" key="3">
    <source>
        <dbReference type="ARBA" id="ARBA00023163"/>
    </source>
</evidence>
<dbReference type="SUPFAM" id="SSF46689">
    <property type="entry name" value="Homeodomain-like"/>
    <property type="match status" value="2"/>
</dbReference>
<keyword evidence="6" id="KW-1185">Reference proteome</keyword>
<reference evidence="5 6" key="1">
    <citation type="submission" date="2020-11" db="EMBL/GenBank/DDBJ databases">
        <title>Draft genome sequencing of a Lachnospiraceae strain isolated from anoxic soil subjected to BSD treatment.</title>
        <authorList>
            <person name="Uek A."/>
            <person name="Tonouchi A."/>
        </authorList>
    </citation>
    <scope>NUCLEOTIDE SEQUENCE [LARGE SCALE GENOMIC DNA]</scope>
    <source>
        <strain evidence="5 6">TB5</strain>
    </source>
</reference>
<dbReference type="GO" id="GO:0003700">
    <property type="term" value="F:DNA-binding transcription factor activity"/>
    <property type="evidence" value="ECO:0007669"/>
    <property type="project" value="InterPro"/>
</dbReference>
<dbReference type="InterPro" id="IPR018062">
    <property type="entry name" value="HTH_AraC-typ_CS"/>
</dbReference>
<dbReference type="Gene3D" id="2.60.120.280">
    <property type="entry name" value="Regulatory protein AraC"/>
    <property type="match status" value="1"/>
</dbReference>
<evidence type="ECO:0000313" key="5">
    <source>
        <dbReference type="EMBL" id="BCN31743.1"/>
    </source>
</evidence>
<dbReference type="SUPFAM" id="SSF51215">
    <property type="entry name" value="Regulatory protein AraC"/>
    <property type="match status" value="1"/>
</dbReference>
<evidence type="ECO:0000313" key="6">
    <source>
        <dbReference type="Proteomes" id="UP000595897"/>
    </source>
</evidence>
<dbReference type="KEGG" id="ahb:bsdtb5_30380"/>
<dbReference type="SMART" id="SM00342">
    <property type="entry name" value="HTH_ARAC"/>
    <property type="match status" value="1"/>
</dbReference>
<evidence type="ECO:0000256" key="1">
    <source>
        <dbReference type="ARBA" id="ARBA00023015"/>
    </source>
</evidence>
<dbReference type="AlphaFoldDB" id="A0A7R7IDH9"/>
<dbReference type="InterPro" id="IPR003313">
    <property type="entry name" value="AraC-bd"/>
</dbReference>
<sequence>MLKVIYPVIGKERILPFYLTGIGVSSPEYRVKRENGLVSYQILFTKSGEGIFEVDGQKYPQKKGSCFFLPPGQAHEYYPINDDWETYWIVFRGEGLKEFMGRLGFVCGMEIKNVDIDSLMRCFNSIYIAAGDSINGGYRCSNLIYEYILLVYRQFFDRTDESKRLGNITQDAICYIDDNISRDIGLEELAGIGGVSLQHFCRVFKSNMGMRPMEYVARKRIATAKLLLDSTELSITEIAQKTGYSDAGYFGMVFRRFEGMSPTQYRRNGYL</sequence>
<dbReference type="InterPro" id="IPR009057">
    <property type="entry name" value="Homeodomain-like_sf"/>
</dbReference>
<keyword evidence="2" id="KW-0238">DNA-binding</keyword>
<dbReference type="InterPro" id="IPR018060">
    <property type="entry name" value="HTH_AraC"/>
</dbReference>
<dbReference type="Pfam" id="PF02311">
    <property type="entry name" value="AraC_binding"/>
    <property type="match status" value="1"/>
</dbReference>
<proteinExistence type="predicted"/>
<dbReference type="PROSITE" id="PS00041">
    <property type="entry name" value="HTH_ARAC_FAMILY_1"/>
    <property type="match status" value="1"/>
</dbReference>
<dbReference type="EMBL" id="AP024169">
    <property type="protein sequence ID" value="BCN31743.1"/>
    <property type="molecule type" value="Genomic_DNA"/>
</dbReference>
<evidence type="ECO:0000259" key="4">
    <source>
        <dbReference type="PROSITE" id="PS01124"/>
    </source>
</evidence>
<dbReference type="InterPro" id="IPR020449">
    <property type="entry name" value="Tscrpt_reg_AraC-type_HTH"/>
</dbReference>